<comment type="caution">
    <text evidence="2">The sequence shown here is derived from an EMBL/GenBank/DDBJ whole genome shotgun (WGS) entry which is preliminary data.</text>
</comment>
<dbReference type="InterPro" id="IPR036170">
    <property type="entry name" value="YezG-like_sf"/>
</dbReference>
<name>A0A412WBT3_9BACT</name>
<dbReference type="InterPro" id="IPR025675">
    <property type="entry name" value="Imm5"/>
</dbReference>
<dbReference type="SUPFAM" id="SSF160424">
    <property type="entry name" value="BH3703-like"/>
    <property type="match status" value="1"/>
</dbReference>
<evidence type="ECO:0000313" key="2">
    <source>
        <dbReference type="EMBL" id="RGV24203.1"/>
    </source>
</evidence>
<proteinExistence type="predicted"/>
<evidence type="ECO:0000259" key="1">
    <source>
        <dbReference type="Pfam" id="PF14423"/>
    </source>
</evidence>
<evidence type="ECO:0000313" key="3">
    <source>
        <dbReference type="Proteomes" id="UP000283426"/>
    </source>
</evidence>
<dbReference type="Proteomes" id="UP000283426">
    <property type="component" value="Unassembled WGS sequence"/>
</dbReference>
<dbReference type="RefSeq" id="WP_117866909.1">
    <property type="nucleotide sequence ID" value="NZ_QRYW01000026.1"/>
</dbReference>
<gene>
    <name evidence="2" type="ORF">DWW24_12495</name>
</gene>
<accession>A0A412WBT3</accession>
<dbReference type="EMBL" id="QRYW01000026">
    <property type="protein sequence ID" value="RGV24203.1"/>
    <property type="molecule type" value="Genomic_DNA"/>
</dbReference>
<reference evidence="2 3" key="1">
    <citation type="submission" date="2018-08" db="EMBL/GenBank/DDBJ databases">
        <title>A genome reference for cultivated species of the human gut microbiota.</title>
        <authorList>
            <person name="Zou Y."/>
            <person name="Xue W."/>
            <person name="Luo G."/>
        </authorList>
    </citation>
    <scope>NUCLEOTIDE SEQUENCE [LARGE SCALE GENOMIC DNA]</scope>
    <source>
        <strain evidence="2 3">AF14-6AC</strain>
    </source>
</reference>
<dbReference type="Pfam" id="PF14423">
    <property type="entry name" value="Imm5"/>
    <property type="match status" value="1"/>
</dbReference>
<organism evidence="2 3">
    <name type="scientific">Odoribacter splanchnicus</name>
    <dbReference type="NCBI Taxonomy" id="28118"/>
    <lineage>
        <taxon>Bacteria</taxon>
        <taxon>Pseudomonadati</taxon>
        <taxon>Bacteroidota</taxon>
        <taxon>Bacteroidia</taxon>
        <taxon>Bacteroidales</taxon>
        <taxon>Odoribacteraceae</taxon>
        <taxon>Odoribacter</taxon>
    </lineage>
</organism>
<protein>
    <recommendedName>
        <fullName evidence="1">Immunity protein Imm5 domain-containing protein</fullName>
    </recommendedName>
</protein>
<feature type="domain" description="Immunity protein Imm5" evidence="1">
    <location>
        <begin position="11"/>
        <end position="185"/>
    </location>
</feature>
<sequence length="369" mass="42446">MKYTETISSLISKGLNEVNHSDKGHLSLPLRRAILQAINDPLVIGRISILCALKVYPIWNEFFKDDTEIIGLIKNTEKFLLGQTDKNELLSNADHLDVFADNYMEDDITAAFAAKVAVQAAYDAGSDEDMVISDYDSDEEIEAPDEWDTAFLASLVYNGGIVDQDSIDDGRNKEFWNWYLTDCIKTACVNDRLTYPTSVNKATSSAKYIPYRTQLRLWKEDAECCACVNGIKEVLVKMVAFAQWSKCEFYCYTVESISQPEIYYYKGNEPVWFGPDGINILIYLSGKVEKLKDLMYSLCPQEGAFYLCKITIDRHNHMDIRFAYDTRYEKLKEAFSDSDFSEDFSKYPRVKEFIPNWLSDILKRKRISF</sequence>
<dbReference type="AlphaFoldDB" id="A0A412WBT3"/>